<keyword evidence="6 12" id="KW-0547">Nucleotide-binding</keyword>
<dbReference type="Pfam" id="PF00587">
    <property type="entry name" value="tRNA-synt_2b"/>
    <property type="match status" value="1"/>
</dbReference>
<evidence type="ECO:0000256" key="4">
    <source>
        <dbReference type="ARBA" id="ARBA00022490"/>
    </source>
</evidence>
<comment type="pathway">
    <text evidence="2 12">Aminoacyl-tRNA biosynthesis; selenocysteinyl-tRNA(Sec) biosynthesis; L-seryl-tRNA(Sec) from L-serine and tRNA(Sec): step 1/1.</text>
</comment>
<feature type="binding site" evidence="12">
    <location>
        <begin position="349"/>
        <end position="352"/>
    </location>
    <ligand>
        <name>ATP</name>
        <dbReference type="ChEBI" id="CHEBI:30616"/>
    </ligand>
</feature>
<name>A0ABW4RHC2_9BACL</name>
<dbReference type="RefSeq" id="WP_347327302.1">
    <property type="nucleotide sequence ID" value="NZ_JBCGUH010000024.1"/>
</dbReference>
<feature type="coiled-coil region" evidence="13">
    <location>
        <begin position="59"/>
        <end position="103"/>
    </location>
</feature>
<dbReference type="EMBL" id="JBHUEH010000012">
    <property type="protein sequence ID" value="MFD1885595.1"/>
    <property type="molecule type" value="Genomic_DNA"/>
</dbReference>
<evidence type="ECO:0000256" key="3">
    <source>
        <dbReference type="ARBA" id="ARBA00010728"/>
    </source>
</evidence>
<dbReference type="SUPFAM" id="SSF55681">
    <property type="entry name" value="Class II aaRS and biotin synthetases"/>
    <property type="match status" value="1"/>
</dbReference>
<evidence type="ECO:0000256" key="9">
    <source>
        <dbReference type="ARBA" id="ARBA00023146"/>
    </source>
</evidence>
<comment type="subunit">
    <text evidence="12">Homodimer. The tRNA molecule binds across the dimer.</text>
</comment>
<evidence type="ECO:0000256" key="13">
    <source>
        <dbReference type="SAM" id="Coils"/>
    </source>
</evidence>
<dbReference type="InterPro" id="IPR015866">
    <property type="entry name" value="Ser-tRNA-synth_1_N"/>
</dbReference>
<dbReference type="InterPro" id="IPR002317">
    <property type="entry name" value="Ser-tRNA-ligase_type_1"/>
</dbReference>
<keyword evidence="5 12" id="KW-0436">Ligase</keyword>
<gene>
    <name evidence="12 15" type="primary">serS</name>
    <name evidence="15" type="ORF">ACFSC9_08640</name>
</gene>
<dbReference type="HAMAP" id="MF_00176">
    <property type="entry name" value="Ser_tRNA_synth_type1"/>
    <property type="match status" value="1"/>
</dbReference>
<dbReference type="PANTHER" id="PTHR43697">
    <property type="entry name" value="SERYL-TRNA SYNTHETASE"/>
    <property type="match status" value="1"/>
</dbReference>
<evidence type="ECO:0000256" key="10">
    <source>
        <dbReference type="ARBA" id="ARBA00047929"/>
    </source>
</evidence>
<comment type="subcellular location">
    <subcellularLocation>
        <location evidence="1 12">Cytoplasm</location>
    </subcellularLocation>
</comment>
<evidence type="ECO:0000256" key="2">
    <source>
        <dbReference type="ARBA" id="ARBA00005045"/>
    </source>
</evidence>
<dbReference type="EC" id="6.1.1.11" evidence="12"/>
<dbReference type="PANTHER" id="PTHR43697:SF1">
    <property type="entry name" value="SERINE--TRNA LIGASE"/>
    <property type="match status" value="1"/>
</dbReference>
<feature type="binding site" evidence="12">
    <location>
        <begin position="262"/>
        <end position="264"/>
    </location>
    <ligand>
        <name>ATP</name>
        <dbReference type="ChEBI" id="CHEBI:30616"/>
    </ligand>
</feature>
<evidence type="ECO:0000256" key="6">
    <source>
        <dbReference type="ARBA" id="ARBA00022741"/>
    </source>
</evidence>
<evidence type="ECO:0000256" key="7">
    <source>
        <dbReference type="ARBA" id="ARBA00022840"/>
    </source>
</evidence>
<evidence type="ECO:0000256" key="8">
    <source>
        <dbReference type="ARBA" id="ARBA00022917"/>
    </source>
</evidence>
<dbReference type="Pfam" id="PF02403">
    <property type="entry name" value="Seryl_tRNA_N"/>
    <property type="match status" value="1"/>
</dbReference>
<feature type="binding site" evidence="12">
    <location>
        <begin position="231"/>
        <end position="233"/>
    </location>
    <ligand>
        <name>L-serine</name>
        <dbReference type="ChEBI" id="CHEBI:33384"/>
    </ligand>
</feature>
<evidence type="ECO:0000256" key="5">
    <source>
        <dbReference type="ARBA" id="ARBA00022598"/>
    </source>
</evidence>
<evidence type="ECO:0000256" key="12">
    <source>
        <dbReference type="HAMAP-Rule" id="MF_00176"/>
    </source>
</evidence>
<feature type="binding site" evidence="12">
    <location>
        <position position="285"/>
    </location>
    <ligand>
        <name>L-serine</name>
        <dbReference type="ChEBI" id="CHEBI:33384"/>
    </ligand>
</feature>
<feature type="binding site" evidence="12">
    <location>
        <position position="385"/>
    </location>
    <ligand>
        <name>L-serine</name>
        <dbReference type="ChEBI" id="CHEBI:33384"/>
    </ligand>
</feature>
<comment type="catalytic activity">
    <reaction evidence="10 12">
        <text>tRNA(Sec) + L-serine + ATP = L-seryl-tRNA(Sec) + AMP + diphosphate + H(+)</text>
        <dbReference type="Rhea" id="RHEA:42580"/>
        <dbReference type="Rhea" id="RHEA-COMP:9742"/>
        <dbReference type="Rhea" id="RHEA-COMP:10128"/>
        <dbReference type="ChEBI" id="CHEBI:15378"/>
        <dbReference type="ChEBI" id="CHEBI:30616"/>
        <dbReference type="ChEBI" id="CHEBI:33019"/>
        <dbReference type="ChEBI" id="CHEBI:33384"/>
        <dbReference type="ChEBI" id="CHEBI:78442"/>
        <dbReference type="ChEBI" id="CHEBI:78533"/>
        <dbReference type="ChEBI" id="CHEBI:456215"/>
        <dbReference type="EC" id="6.1.1.11"/>
    </reaction>
</comment>
<dbReference type="PRINTS" id="PR00981">
    <property type="entry name" value="TRNASYNTHSER"/>
</dbReference>
<dbReference type="NCBIfam" id="TIGR00414">
    <property type="entry name" value="serS"/>
    <property type="match status" value="1"/>
</dbReference>
<comment type="caution">
    <text evidence="12">Lacks conserved residue(s) required for the propagation of feature annotation.</text>
</comment>
<dbReference type="InterPro" id="IPR010978">
    <property type="entry name" value="tRNA-bd_arm"/>
</dbReference>
<comment type="function">
    <text evidence="12">Catalyzes the attachment of serine to tRNA(Ser). Is also able to aminoacylate tRNA(Sec) with serine, to form the misacylated tRNA L-seryl-tRNA(Sec), which will be further converted into selenocysteinyl-tRNA(Sec).</text>
</comment>
<comment type="caution">
    <text evidence="15">The sequence shown here is derived from an EMBL/GenBank/DDBJ whole genome shotgun (WGS) entry which is preliminary data.</text>
</comment>
<evidence type="ECO:0000256" key="11">
    <source>
        <dbReference type="ARBA" id="ARBA00048823"/>
    </source>
</evidence>
<dbReference type="CDD" id="cd00770">
    <property type="entry name" value="SerRS_core"/>
    <property type="match status" value="1"/>
</dbReference>
<keyword evidence="13" id="KW-0175">Coiled coil</keyword>
<dbReference type="PROSITE" id="PS50862">
    <property type="entry name" value="AA_TRNA_LIGASE_II"/>
    <property type="match status" value="1"/>
</dbReference>
<evidence type="ECO:0000313" key="16">
    <source>
        <dbReference type="Proteomes" id="UP001597233"/>
    </source>
</evidence>
<sequence>MLDVKILRNEYDRVAQALQNRGKSLDLISSFPELDTKRRELLQETELLKNRRNTVSGEVAQRKKNKEDAEELIVEMRQVSDRIKALDEEIRNLETEIDSMTLAIPNLPDSSVPVGASEEDNVELRRNGEPRQFAFEPKAHWDIAQELGILDFEAGAKVTGSRFTFYKGLGARLERALINFMMDVHSGDHGYEEILPPYIVNRDSLVGTGQLPKFEEDLFKLTDTDYYLIPTAEVPVTNYHREEILSKEELPKYYVAYSSCFRSEAGAAGRDTRGLIRQHQFNKVELIKVVEPETSYEELEKMTANAERILQLLDLPYRVLGLCTGDMGFSAAKTYDLEVWLPESNMYREISSCSNVEDFQARRASIRYRKDTKSKPEFVHTLNGSGLAVGRTVAAILENYQQEDGSVIVPEVLRPYMRGVEVIGKTTK</sequence>
<keyword evidence="7 12" id="KW-0067">ATP-binding</keyword>
<dbReference type="InterPro" id="IPR042103">
    <property type="entry name" value="SerRS_1_N_sf"/>
</dbReference>
<keyword evidence="16" id="KW-1185">Reference proteome</keyword>
<reference evidence="16" key="1">
    <citation type="journal article" date="2019" name="Int. J. Syst. Evol. Microbiol.">
        <title>The Global Catalogue of Microorganisms (GCM) 10K type strain sequencing project: providing services to taxonomists for standard genome sequencing and annotation.</title>
        <authorList>
            <consortium name="The Broad Institute Genomics Platform"/>
            <consortium name="The Broad Institute Genome Sequencing Center for Infectious Disease"/>
            <person name="Wu L."/>
            <person name="Ma J."/>
        </authorList>
    </citation>
    <scope>NUCLEOTIDE SEQUENCE [LARGE SCALE GENOMIC DNA]</scope>
    <source>
        <strain evidence="16">CCUG 54950</strain>
    </source>
</reference>
<comment type="catalytic activity">
    <reaction evidence="11 12">
        <text>tRNA(Ser) + L-serine + ATP = L-seryl-tRNA(Ser) + AMP + diphosphate + H(+)</text>
        <dbReference type="Rhea" id="RHEA:12292"/>
        <dbReference type="Rhea" id="RHEA-COMP:9669"/>
        <dbReference type="Rhea" id="RHEA-COMP:9703"/>
        <dbReference type="ChEBI" id="CHEBI:15378"/>
        <dbReference type="ChEBI" id="CHEBI:30616"/>
        <dbReference type="ChEBI" id="CHEBI:33019"/>
        <dbReference type="ChEBI" id="CHEBI:33384"/>
        <dbReference type="ChEBI" id="CHEBI:78442"/>
        <dbReference type="ChEBI" id="CHEBI:78533"/>
        <dbReference type="ChEBI" id="CHEBI:456215"/>
        <dbReference type="EC" id="6.1.1.11"/>
    </reaction>
</comment>
<comment type="similarity">
    <text evidence="3 12">Belongs to the class-II aminoacyl-tRNA synthetase family. Type-1 seryl-tRNA synthetase subfamily.</text>
</comment>
<comment type="domain">
    <text evidence="12">Consists of two distinct domains, a catalytic core and a N-terminal extension that is involved in tRNA binding.</text>
</comment>
<dbReference type="Gene3D" id="1.10.287.40">
    <property type="entry name" value="Serine-tRNA synthetase, tRNA binding domain"/>
    <property type="match status" value="1"/>
</dbReference>
<accession>A0ABW4RHC2</accession>
<proteinExistence type="inferred from homology"/>
<evidence type="ECO:0000256" key="1">
    <source>
        <dbReference type="ARBA" id="ARBA00004496"/>
    </source>
</evidence>
<dbReference type="Gene3D" id="3.30.930.10">
    <property type="entry name" value="Bira Bifunctional Protein, Domain 2"/>
    <property type="match status" value="1"/>
</dbReference>
<dbReference type="InterPro" id="IPR045864">
    <property type="entry name" value="aa-tRNA-synth_II/BPL/LPL"/>
</dbReference>
<dbReference type="InterPro" id="IPR002314">
    <property type="entry name" value="aa-tRNA-synt_IIb"/>
</dbReference>
<evidence type="ECO:0000313" key="15">
    <source>
        <dbReference type="EMBL" id="MFD1885595.1"/>
    </source>
</evidence>
<keyword evidence="8 12" id="KW-0648">Protein biosynthesis</keyword>
<dbReference type="InterPro" id="IPR033729">
    <property type="entry name" value="SerRS_core"/>
</dbReference>
<dbReference type="GO" id="GO:0004828">
    <property type="term" value="F:serine-tRNA ligase activity"/>
    <property type="evidence" value="ECO:0007669"/>
    <property type="project" value="UniProtKB-EC"/>
</dbReference>
<evidence type="ECO:0000259" key="14">
    <source>
        <dbReference type="PROSITE" id="PS50862"/>
    </source>
</evidence>
<keyword evidence="9 12" id="KW-0030">Aminoacyl-tRNA synthetase</keyword>
<dbReference type="SUPFAM" id="SSF46589">
    <property type="entry name" value="tRNA-binding arm"/>
    <property type="match status" value="1"/>
</dbReference>
<organism evidence="15 16">
    <name type="scientific">Paenibacillus wenxiniae</name>
    <dbReference type="NCBI Taxonomy" id="1636843"/>
    <lineage>
        <taxon>Bacteria</taxon>
        <taxon>Bacillati</taxon>
        <taxon>Bacillota</taxon>
        <taxon>Bacilli</taxon>
        <taxon>Bacillales</taxon>
        <taxon>Paenibacillaceae</taxon>
        <taxon>Paenibacillus</taxon>
    </lineage>
</organism>
<feature type="domain" description="Aminoacyl-transfer RNA synthetases class-II family profile" evidence="14">
    <location>
        <begin position="172"/>
        <end position="410"/>
    </location>
</feature>
<keyword evidence="4 12" id="KW-0963">Cytoplasm</keyword>
<dbReference type="Proteomes" id="UP001597233">
    <property type="component" value="Unassembled WGS sequence"/>
</dbReference>
<protein>
    <recommendedName>
        <fullName evidence="12">Serine--tRNA ligase</fullName>
        <ecNumber evidence="12">6.1.1.11</ecNumber>
    </recommendedName>
    <alternativeName>
        <fullName evidence="12">Seryl-tRNA synthetase</fullName>
        <shortName evidence="12">SerRS</shortName>
    </alternativeName>
    <alternativeName>
        <fullName evidence="12">Seryl-tRNA(Ser/Sec) synthetase</fullName>
    </alternativeName>
</protein>
<dbReference type="InterPro" id="IPR006195">
    <property type="entry name" value="aa-tRNA-synth_II"/>
</dbReference>
<dbReference type="PIRSF" id="PIRSF001529">
    <property type="entry name" value="Ser-tRNA-synth_IIa"/>
    <property type="match status" value="1"/>
</dbReference>